<feature type="binding site" evidence="1">
    <location>
        <position position="66"/>
    </location>
    <ligand>
        <name>substrate</name>
    </ligand>
</feature>
<sequence>MASLHDIRRDYTGEPLPHDPSGLDPWRFFASWVQEALEAGISDATAVTLATADAHGRPSARIVLLKEYSPRGLVFFTDYGSDKGRDLDENPVASASFWWAPQTRQVRATGPVSRLPREESEAYFATRPRASQLEAWASHQSAPLPSRDDLAASFAEAEGRFEGRDVECPPAWGGYLVDVDTFEFWQGLPSRLHDRVRFERDGAGAWAATRLQP</sequence>
<feature type="binding site" evidence="1">
    <location>
        <begin position="61"/>
        <end position="66"/>
    </location>
    <ligand>
        <name>FMN</name>
        <dbReference type="ChEBI" id="CHEBI:58210"/>
    </ligand>
</feature>
<keyword evidence="1" id="KW-0285">Flavoprotein</keyword>
<dbReference type="EC" id="1.4.3.5" evidence="1"/>
<dbReference type="HAMAP" id="MF_01629">
    <property type="entry name" value="PdxH"/>
    <property type="match status" value="1"/>
</dbReference>
<evidence type="ECO:0000259" key="3">
    <source>
        <dbReference type="Pfam" id="PF10590"/>
    </source>
</evidence>
<feature type="domain" description="Pyridoxamine 5'-phosphate oxidase N-terminal" evidence="2">
    <location>
        <begin position="34"/>
        <end position="157"/>
    </location>
</feature>
<comment type="function">
    <text evidence="1">Catalyzes the oxidation of either pyridoxine 5'-phosphate (PNP) or pyridoxamine 5'-phosphate (PMP) into pyridoxal 5'-phosphate (PLP).</text>
</comment>
<feature type="binding site" evidence="1">
    <location>
        <begin position="191"/>
        <end position="193"/>
    </location>
    <ligand>
        <name>substrate</name>
    </ligand>
</feature>
<dbReference type="Proteomes" id="UP000824504">
    <property type="component" value="Chromosome"/>
</dbReference>
<dbReference type="InterPro" id="IPR011576">
    <property type="entry name" value="Pyridox_Oxase_N"/>
</dbReference>
<evidence type="ECO:0000313" key="5">
    <source>
        <dbReference type="Proteomes" id="UP000824504"/>
    </source>
</evidence>
<feature type="binding site" evidence="1">
    <location>
        <position position="105"/>
    </location>
    <ligand>
        <name>FMN</name>
        <dbReference type="ChEBI" id="CHEBI:58210"/>
    </ligand>
</feature>
<dbReference type="Pfam" id="PF10590">
    <property type="entry name" value="PNP_phzG_C"/>
    <property type="match status" value="1"/>
</dbReference>
<dbReference type="EMBL" id="CP079216">
    <property type="protein sequence ID" value="QXT63285.1"/>
    <property type="molecule type" value="Genomic_DNA"/>
</dbReference>
<dbReference type="InterPro" id="IPR019576">
    <property type="entry name" value="Pyridoxamine_oxidase_dimer_C"/>
</dbReference>
<comment type="caution">
    <text evidence="1">Lacks conserved residue(s) required for the propagation of feature annotation.</text>
</comment>
<comment type="subunit">
    <text evidence="1">Homodimer.</text>
</comment>
<proteinExistence type="inferred from homology"/>
<comment type="pathway">
    <text evidence="1">Cofactor metabolism; pyridoxal 5'-phosphate salvage; pyridoxal 5'-phosphate from pyridoxamine 5'-phosphate: step 1/1.</text>
</comment>
<evidence type="ECO:0000313" key="4">
    <source>
        <dbReference type="EMBL" id="QXT63285.1"/>
    </source>
</evidence>
<comment type="catalytic activity">
    <reaction evidence="1">
        <text>pyridoxine 5'-phosphate + O2 = pyridoxal 5'-phosphate + H2O2</text>
        <dbReference type="Rhea" id="RHEA:15149"/>
        <dbReference type="ChEBI" id="CHEBI:15379"/>
        <dbReference type="ChEBI" id="CHEBI:16240"/>
        <dbReference type="ChEBI" id="CHEBI:58589"/>
        <dbReference type="ChEBI" id="CHEBI:597326"/>
        <dbReference type="EC" id="1.4.3.5"/>
    </reaction>
</comment>
<comment type="similarity">
    <text evidence="1">Belongs to the pyridoxamine 5'-phosphate oxidase family.</text>
</comment>
<name>A0ABX8SLK0_9ACTN</name>
<dbReference type="PANTHER" id="PTHR10851:SF0">
    <property type="entry name" value="PYRIDOXINE-5'-PHOSPHATE OXIDASE"/>
    <property type="match status" value="1"/>
</dbReference>
<dbReference type="RefSeq" id="WP_219083030.1">
    <property type="nucleotide sequence ID" value="NZ_CP079216.1"/>
</dbReference>
<feature type="binding site" evidence="1">
    <location>
        <position position="123"/>
    </location>
    <ligand>
        <name>substrate</name>
    </ligand>
</feature>
<accession>A0ABX8SLK0</accession>
<comment type="cofactor">
    <cofactor evidence="1">
        <name>FMN</name>
        <dbReference type="ChEBI" id="CHEBI:58210"/>
    </cofactor>
    <text evidence="1">Binds 1 FMN per subunit.</text>
</comment>
<feature type="binding site" evidence="1">
    <location>
        <position position="127"/>
    </location>
    <ligand>
        <name>substrate</name>
    </ligand>
</feature>
<dbReference type="PIRSF" id="PIRSF000190">
    <property type="entry name" value="Pyd_amn-ph_oxd"/>
    <property type="match status" value="1"/>
</dbReference>
<dbReference type="InterPro" id="IPR019740">
    <property type="entry name" value="Pyridox_Oxase_CS"/>
</dbReference>
<gene>
    <name evidence="1 4" type="primary">pdxH</name>
    <name evidence="4" type="ORF">KDB89_02010</name>
</gene>
<keyword evidence="5" id="KW-1185">Reference proteome</keyword>
<feature type="binding site" evidence="1">
    <location>
        <position position="131"/>
    </location>
    <ligand>
        <name>substrate</name>
    </ligand>
</feature>
<keyword evidence="1" id="KW-0664">Pyridoxine biosynthesis</keyword>
<dbReference type="Pfam" id="PF01243">
    <property type="entry name" value="PNPOx_N"/>
    <property type="match status" value="1"/>
</dbReference>
<feature type="domain" description="Pyridoxine 5'-phosphate oxidase dimerisation C-terminal" evidence="3">
    <location>
        <begin position="172"/>
        <end position="213"/>
    </location>
</feature>
<evidence type="ECO:0000256" key="1">
    <source>
        <dbReference type="HAMAP-Rule" id="MF_01629"/>
    </source>
</evidence>
<dbReference type="PROSITE" id="PS01064">
    <property type="entry name" value="PYRIDOX_OXIDASE"/>
    <property type="match status" value="1"/>
</dbReference>
<feature type="binding site" evidence="1">
    <location>
        <position position="83"/>
    </location>
    <ligand>
        <name>FMN</name>
        <dbReference type="ChEBI" id="CHEBI:58210"/>
    </ligand>
</feature>
<keyword evidence="1" id="KW-0288">FMN</keyword>
<feature type="binding site" evidence="1">
    <location>
        <position position="195"/>
    </location>
    <ligand>
        <name>FMN</name>
        <dbReference type="ChEBI" id="CHEBI:58210"/>
    </ligand>
</feature>
<dbReference type="NCBIfam" id="TIGR00558">
    <property type="entry name" value="pdxH"/>
    <property type="match status" value="1"/>
</dbReference>
<keyword evidence="1 4" id="KW-0560">Oxidoreductase</keyword>
<protein>
    <recommendedName>
        <fullName evidence="1">Pyridoxine/pyridoxamine 5'-phosphate oxidase</fullName>
        <ecNumber evidence="1">1.4.3.5</ecNumber>
    </recommendedName>
    <alternativeName>
        <fullName evidence="1">PNP/PMP oxidase</fullName>
        <shortName evidence="1">PNPOx</shortName>
    </alternativeName>
    <alternativeName>
        <fullName evidence="1">Pyridoxal 5'-phosphate synthase</fullName>
    </alternativeName>
</protein>
<evidence type="ECO:0000259" key="2">
    <source>
        <dbReference type="Pfam" id="PF01243"/>
    </source>
</evidence>
<dbReference type="InterPro" id="IPR000659">
    <property type="entry name" value="Pyridox_Oxase"/>
</dbReference>
<organism evidence="4 5">
    <name type="scientific">Tessaracoccus palaemonis</name>
    <dbReference type="NCBI Taxonomy" id="2829499"/>
    <lineage>
        <taxon>Bacteria</taxon>
        <taxon>Bacillati</taxon>
        <taxon>Actinomycetota</taxon>
        <taxon>Actinomycetes</taxon>
        <taxon>Propionibacteriales</taxon>
        <taxon>Propionibacteriaceae</taxon>
        <taxon>Tessaracoccus</taxon>
    </lineage>
</organism>
<feature type="binding site" evidence="1">
    <location>
        <begin position="76"/>
        <end position="77"/>
    </location>
    <ligand>
        <name>FMN</name>
        <dbReference type="ChEBI" id="CHEBI:58210"/>
    </ligand>
</feature>
<comment type="pathway">
    <text evidence="1">Cofactor metabolism; pyridoxal 5'-phosphate salvage; pyridoxal 5'-phosphate from pyridoxine 5'-phosphate: step 1/1.</text>
</comment>
<feature type="binding site" evidence="1">
    <location>
        <position position="185"/>
    </location>
    <ligand>
        <name>FMN</name>
        <dbReference type="ChEBI" id="CHEBI:58210"/>
    </ligand>
</feature>
<dbReference type="GO" id="GO:0004733">
    <property type="term" value="F:pyridoxamine phosphate oxidase activity"/>
    <property type="evidence" value="ECO:0007669"/>
    <property type="project" value="UniProtKB-EC"/>
</dbReference>
<comment type="catalytic activity">
    <reaction evidence="1">
        <text>pyridoxamine 5'-phosphate + O2 + H2O = pyridoxal 5'-phosphate + H2O2 + NH4(+)</text>
        <dbReference type="Rhea" id="RHEA:15817"/>
        <dbReference type="ChEBI" id="CHEBI:15377"/>
        <dbReference type="ChEBI" id="CHEBI:15379"/>
        <dbReference type="ChEBI" id="CHEBI:16240"/>
        <dbReference type="ChEBI" id="CHEBI:28938"/>
        <dbReference type="ChEBI" id="CHEBI:58451"/>
        <dbReference type="ChEBI" id="CHEBI:597326"/>
        <dbReference type="EC" id="1.4.3.5"/>
    </reaction>
</comment>
<dbReference type="NCBIfam" id="NF004231">
    <property type="entry name" value="PRK05679.1"/>
    <property type="match status" value="1"/>
</dbReference>
<reference evidence="4 5" key="1">
    <citation type="submission" date="2021-07" db="EMBL/GenBank/DDBJ databases">
        <title>complete genome sequencing of Tessaracoccus sp.J1M15.</title>
        <authorList>
            <person name="Bae J.-W."/>
            <person name="Kim D.-y."/>
        </authorList>
    </citation>
    <scope>NUCLEOTIDE SEQUENCE [LARGE SCALE GENOMIC DNA]</scope>
    <source>
        <strain evidence="4 5">J1M15</strain>
    </source>
</reference>
<dbReference type="PANTHER" id="PTHR10851">
    <property type="entry name" value="PYRIDOXINE-5-PHOSPHATE OXIDASE"/>
    <property type="match status" value="1"/>
</dbReference>
<feature type="binding site" evidence="1">
    <location>
        <begin position="140"/>
        <end position="141"/>
    </location>
    <ligand>
        <name>FMN</name>
        <dbReference type="ChEBI" id="CHEBI:58210"/>
    </ligand>
</feature>